<feature type="transmembrane region" description="Helical" evidence="2">
    <location>
        <begin position="480"/>
        <end position="500"/>
    </location>
</feature>
<dbReference type="EMBL" id="JAHWGI010001142">
    <property type="protein sequence ID" value="KAK3923167.1"/>
    <property type="molecule type" value="Genomic_DNA"/>
</dbReference>
<reference evidence="4" key="2">
    <citation type="journal article" date="2023" name="BMC Genomics">
        <title>Pest status, molecular evolution, and epigenetic factors derived from the genome assembly of Frankliniella fusca, a thysanopteran phytovirus vector.</title>
        <authorList>
            <person name="Catto M.A."/>
            <person name="Labadie P.E."/>
            <person name="Jacobson A.L."/>
            <person name="Kennedy G.G."/>
            <person name="Srinivasan R."/>
            <person name="Hunt B.G."/>
        </authorList>
    </citation>
    <scope>NUCLEOTIDE SEQUENCE</scope>
    <source>
        <strain evidence="4">PL_HMW_Pooled</strain>
    </source>
</reference>
<evidence type="ECO:0000313" key="5">
    <source>
        <dbReference type="Proteomes" id="UP001219518"/>
    </source>
</evidence>
<evidence type="ECO:0000256" key="3">
    <source>
        <dbReference type="SAM" id="SignalP"/>
    </source>
</evidence>
<feature type="compositionally biased region" description="Pro residues" evidence="1">
    <location>
        <begin position="115"/>
        <end position="126"/>
    </location>
</feature>
<evidence type="ECO:0000256" key="2">
    <source>
        <dbReference type="SAM" id="Phobius"/>
    </source>
</evidence>
<evidence type="ECO:0000256" key="1">
    <source>
        <dbReference type="SAM" id="MobiDB-lite"/>
    </source>
</evidence>
<protein>
    <submittedName>
        <fullName evidence="4">Protein dispatched-like protein 1</fullName>
    </submittedName>
</protein>
<organism evidence="4 5">
    <name type="scientific">Frankliniella fusca</name>
    <dbReference type="NCBI Taxonomy" id="407009"/>
    <lineage>
        <taxon>Eukaryota</taxon>
        <taxon>Metazoa</taxon>
        <taxon>Ecdysozoa</taxon>
        <taxon>Arthropoda</taxon>
        <taxon>Hexapoda</taxon>
        <taxon>Insecta</taxon>
        <taxon>Pterygota</taxon>
        <taxon>Neoptera</taxon>
        <taxon>Paraneoptera</taxon>
        <taxon>Thysanoptera</taxon>
        <taxon>Terebrantia</taxon>
        <taxon>Thripoidea</taxon>
        <taxon>Thripidae</taxon>
        <taxon>Frankliniella</taxon>
    </lineage>
</organism>
<gene>
    <name evidence="4" type="ORF">KUF71_000249</name>
</gene>
<keyword evidence="5" id="KW-1185">Reference proteome</keyword>
<keyword evidence="3" id="KW-0732">Signal</keyword>
<dbReference type="AlphaFoldDB" id="A0AAE1LM76"/>
<feature type="region of interest" description="Disordered" evidence="1">
    <location>
        <begin position="108"/>
        <end position="129"/>
    </location>
</feature>
<keyword evidence="2" id="KW-0812">Transmembrane</keyword>
<feature type="signal peptide" evidence="3">
    <location>
        <begin position="1"/>
        <end position="24"/>
    </location>
</feature>
<sequence>MGAPRHGAVLLAVLLAGLCLAAEARVWSLQGLQGTAEGDACTCSSRTEGLELLRGQGALADCEAGFYCACGRRLVEKCFVFMGSPWHLDEAQQMCTSDADCASQLTSGSTVMPGPTAPPTSAPPPAASCDCGRSDGPPQQLIRGKDEQGQCEAGAYCDCASHAVQHCEGLMRFNEDSRQCELYVDCEAAFTASTPATTPSAAERCACAAPSPAQQLIRGADELARCEHGDFCDCARGLVQRCPLGPFDEAAQACSLPTAFDCRAHLDPSSGTAPTAGTEAAPTANPAPECRCDDARGQRQQLVRGADQLQRCEAGDYCDCASQALRHCGVPGLVFDEGDQACTYAGDGFCAAFFDPESRTTRVPAPVSSSTTVAASTTSAVGRACVCQRGGPGLQLVRGAGEEASCSAGYYCDCQARALRQCFPTLGVRWMFDEDQQACEYDFDCRAYMDAHPVPSGGGGGGAGGAAANAAPGLADKPMFWYRFIAVAMIATLVSLGLIYSIQIYYRGDSTPPGRLPCAPKACRKATVSEKPALARESAA</sequence>
<accession>A0AAE1LM76</accession>
<keyword evidence="2" id="KW-0472">Membrane</keyword>
<name>A0AAE1LM76_9NEOP</name>
<feature type="chain" id="PRO_5041994423" evidence="3">
    <location>
        <begin position="25"/>
        <end position="540"/>
    </location>
</feature>
<proteinExistence type="predicted"/>
<dbReference type="Proteomes" id="UP001219518">
    <property type="component" value="Unassembled WGS sequence"/>
</dbReference>
<comment type="caution">
    <text evidence="4">The sequence shown here is derived from an EMBL/GenBank/DDBJ whole genome shotgun (WGS) entry which is preliminary data.</text>
</comment>
<keyword evidence="2" id="KW-1133">Transmembrane helix</keyword>
<evidence type="ECO:0000313" key="4">
    <source>
        <dbReference type="EMBL" id="KAK3923167.1"/>
    </source>
</evidence>
<reference evidence="4" key="1">
    <citation type="submission" date="2021-07" db="EMBL/GenBank/DDBJ databases">
        <authorList>
            <person name="Catto M.A."/>
            <person name="Jacobson A."/>
            <person name="Kennedy G."/>
            <person name="Labadie P."/>
            <person name="Hunt B.G."/>
            <person name="Srinivasan R."/>
        </authorList>
    </citation>
    <scope>NUCLEOTIDE SEQUENCE</scope>
    <source>
        <strain evidence="4">PL_HMW_Pooled</strain>
        <tissue evidence="4">Head</tissue>
    </source>
</reference>